<gene>
    <name evidence="4" type="ORF">SAMN06297358_0704</name>
</gene>
<dbReference type="NCBIfam" id="TIGR04183">
    <property type="entry name" value="Por_Secre_tail"/>
    <property type="match status" value="1"/>
</dbReference>
<dbReference type="InterPro" id="IPR026444">
    <property type="entry name" value="Secre_tail"/>
</dbReference>
<feature type="signal peptide" evidence="1">
    <location>
        <begin position="1"/>
        <end position="28"/>
    </location>
</feature>
<feature type="domain" description="AIR9-like A9" evidence="3">
    <location>
        <begin position="302"/>
        <end position="384"/>
    </location>
</feature>
<dbReference type="OrthoDB" id="1110367at2"/>
<evidence type="ECO:0000259" key="3">
    <source>
        <dbReference type="Pfam" id="PF23197"/>
    </source>
</evidence>
<dbReference type="InterPro" id="IPR056284">
    <property type="entry name" value="AIR9-like_A9"/>
</dbReference>
<organism evidence="4 5">
    <name type="scientific">Pedobacter xixiisoli</name>
    <dbReference type="NCBI Taxonomy" id="1476464"/>
    <lineage>
        <taxon>Bacteria</taxon>
        <taxon>Pseudomonadati</taxon>
        <taxon>Bacteroidota</taxon>
        <taxon>Sphingobacteriia</taxon>
        <taxon>Sphingobacteriales</taxon>
        <taxon>Sphingobacteriaceae</taxon>
        <taxon>Pedobacter</taxon>
    </lineage>
</organism>
<dbReference type="Gene3D" id="2.60.40.2700">
    <property type="match status" value="1"/>
</dbReference>
<feature type="chain" id="PRO_5013193900" evidence="1">
    <location>
        <begin position="29"/>
        <end position="577"/>
    </location>
</feature>
<evidence type="ECO:0000259" key="2">
    <source>
        <dbReference type="Pfam" id="PF18962"/>
    </source>
</evidence>
<dbReference type="RefSeq" id="WP_097128749.1">
    <property type="nucleotide sequence ID" value="NZ_OCMT01000001.1"/>
</dbReference>
<dbReference type="Gene3D" id="2.60.40.10">
    <property type="entry name" value="Immunoglobulins"/>
    <property type="match status" value="1"/>
</dbReference>
<dbReference type="EMBL" id="OCMT01000001">
    <property type="protein sequence ID" value="SOD12505.1"/>
    <property type="molecule type" value="Genomic_DNA"/>
</dbReference>
<dbReference type="Pfam" id="PF18962">
    <property type="entry name" value="Por_Secre_tail"/>
    <property type="match status" value="1"/>
</dbReference>
<dbReference type="Proteomes" id="UP000219281">
    <property type="component" value="Unassembled WGS sequence"/>
</dbReference>
<protein>
    <submittedName>
        <fullName evidence="4">Por secretion system C-terminal sorting domain-containing protein</fullName>
    </submittedName>
</protein>
<proteinExistence type="predicted"/>
<evidence type="ECO:0000256" key="1">
    <source>
        <dbReference type="SAM" id="SignalP"/>
    </source>
</evidence>
<accession>A0A285ZS95</accession>
<keyword evidence="5" id="KW-1185">Reference proteome</keyword>
<reference evidence="5" key="1">
    <citation type="submission" date="2017-09" db="EMBL/GenBank/DDBJ databases">
        <authorList>
            <person name="Varghese N."/>
            <person name="Submissions S."/>
        </authorList>
    </citation>
    <scope>NUCLEOTIDE SEQUENCE [LARGE SCALE GENOMIC DNA]</scope>
    <source>
        <strain evidence="5">CGMCC 1.12803</strain>
    </source>
</reference>
<name>A0A285ZS95_9SPHI</name>
<dbReference type="Pfam" id="PF23197">
    <property type="entry name" value="IG_AIR9"/>
    <property type="match status" value="1"/>
</dbReference>
<sequence>MKKSYMLEKIIRFLMFPLISIAMLNAEASLSKGDLAVIGMNGGADAGAGSVRSFAVVALNTIAEGEVIFFTDRGWVNTYTGANGVVNGHFLTASTSSFTNEGIFKWTVSAKITAGTLIIFKLDPTVSGVRAKKGDGSTIPNADLAIVADTWTNTNNSANPWPPTTGDQLIIYQVSEASPSFVFAFNNISLTNTNNSNGWHNNTGAEPPTQYPVYSELPTALGAAYSVGFFTQPSALRYPNVIYNPTLESGNKTNWLASITNVSNWATQTTANAVTYVFEDGFGSGSPKLTEFSVVSANAPAVSNVAHTGTLKEGQTLTGNYTFSDADGDTESGSMFKWYRSDNVNGNPKVEINSATGKTYLLSVNDINKYIGFEVTPRDGGLNGTAVQSPFRGPVTSSVLPVGFLGLVAKLSGKGVLLSWQTANEQHNKGFKVYRHAEGTTPALIGWVEGKGNTAASSNYIFTDSKPLNGDNYYSLVQVDLDGKENELDTKVVAFLLSGTAIVTYPNPVTDRVDISLGSGKFTEAKLLDTQGKLIKRIALAVNATSLNMDLTGLPNGVYLLGLRSGAGWKYEKLIKK</sequence>
<dbReference type="InterPro" id="IPR013783">
    <property type="entry name" value="Ig-like_fold"/>
</dbReference>
<dbReference type="AlphaFoldDB" id="A0A285ZS95"/>
<feature type="domain" description="Secretion system C-terminal sorting" evidence="2">
    <location>
        <begin position="505"/>
        <end position="575"/>
    </location>
</feature>
<evidence type="ECO:0000313" key="5">
    <source>
        <dbReference type="Proteomes" id="UP000219281"/>
    </source>
</evidence>
<evidence type="ECO:0000313" key="4">
    <source>
        <dbReference type="EMBL" id="SOD12505.1"/>
    </source>
</evidence>
<keyword evidence="1" id="KW-0732">Signal</keyword>